<dbReference type="CDD" id="cd18137">
    <property type="entry name" value="HLD_clamp_pol_III_gamma_tau"/>
    <property type="match status" value="1"/>
</dbReference>
<dbReference type="Pfam" id="PF20964">
    <property type="entry name" value="DnaX_C"/>
    <property type="match status" value="1"/>
</dbReference>
<keyword evidence="4 11" id="KW-0235">DNA replication</keyword>
<dbReference type="GO" id="GO:0005524">
    <property type="term" value="F:ATP binding"/>
    <property type="evidence" value="ECO:0007669"/>
    <property type="project" value="UniProtKB-KW"/>
</dbReference>
<dbReference type="InterPro" id="IPR003593">
    <property type="entry name" value="AAA+_ATPase"/>
</dbReference>
<dbReference type="Pfam" id="PF22608">
    <property type="entry name" value="DNAX_ATPase_lid"/>
    <property type="match status" value="1"/>
</dbReference>
<keyword evidence="3 11" id="KW-0548">Nucleotidyltransferase</keyword>
<dbReference type="Pfam" id="PF13177">
    <property type="entry name" value="DNA_pol3_delta2"/>
    <property type="match status" value="1"/>
</dbReference>
<comment type="subunit">
    <text evidence="11">DNA polymerase III contains a core (composed of alpha, epsilon and theta chains) that associates with a tau subunit. This core dimerizes to form the POLIII' complex. PolIII' associates with the gamma complex (composed of gamma, delta, delta', psi and chi chains) and with the beta chain to form the complete DNA polymerase III complex.</text>
</comment>
<dbReference type="GO" id="GO:0006261">
    <property type="term" value="P:DNA-templated DNA replication"/>
    <property type="evidence" value="ECO:0007669"/>
    <property type="project" value="TreeGrafter"/>
</dbReference>
<dbReference type="SUPFAM" id="SSF48019">
    <property type="entry name" value="post-AAA+ oligomerization domain-like"/>
    <property type="match status" value="1"/>
</dbReference>
<dbReference type="FunFam" id="3.40.50.300:FF:000014">
    <property type="entry name" value="DNA polymerase III subunit gamma/tau"/>
    <property type="match status" value="1"/>
</dbReference>
<evidence type="ECO:0000259" key="12">
    <source>
        <dbReference type="SMART" id="SM00382"/>
    </source>
</evidence>
<evidence type="ECO:0000256" key="9">
    <source>
        <dbReference type="ARBA" id="ARBA00022932"/>
    </source>
</evidence>
<dbReference type="InterPro" id="IPR048448">
    <property type="entry name" value="DnaX-like_C"/>
</dbReference>
<evidence type="ECO:0000313" key="14">
    <source>
        <dbReference type="Proteomes" id="UP000183192"/>
    </source>
</evidence>
<dbReference type="PANTHER" id="PTHR11669:SF0">
    <property type="entry name" value="PROTEIN STICHEL-LIKE 2"/>
    <property type="match status" value="1"/>
</dbReference>
<evidence type="ECO:0000313" key="13">
    <source>
        <dbReference type="EMBL" id="OIO08627.1"/>
    </source>
</evidence>
<keyword evidence="9 11" id="KW-0239">DNA-directed DNA polymerase</keyword>
<dbReference type="Gene3D" id="1.20.272.10">
    <property type="match status" value="1"/>
</dbReference>
<dbReference type="SUPFAM" id="SSF52540">
    <property type="entry name" value="P-loop containing nucleoside triphosphate hydrolases"/>
    <property type="match status" value="1"/>
</dbReference>
<evidence type="ECO:0000256" key="7">
    <source>
        <dbReference type="ARBA" id="ARBA00022833"/>
    </source>
</evidence>
<evidence type="ECO:0000256" key="2">
    <source>
        <dbReference type="ARBA" id="ARBA00022679"/>
    </source>
</evidence>
<evidence type="ECO:0000256" key="6">
    <source>
        <dbReference type="ARBA" id="ARBA00022741"/>
    </source>
</evidence>
<dbReference type="InterPro" id="IPR008921">
    <property type="entry name" value="DNA_pol3_clamp-load_cplx_C"/>
</dbReference>
<dbReference type="NCBIfam" id="NF004046">
    <property type="entry name" value="PRK05563.1"/>
    <property type="match status" value="1"/>
</dbReference>
<keyword evidence="7" id="KW-0862">Zinc</keyword>
<evidence type="ECO:0000256" key="11">
    <source>
        <dbReference type="RuleBase" id="RU364063"/>
    </source>
</evidence>
<evidence type="ECO:0000256" key="4">
    <source>
        <dbReference type="ARBA" id="ARBA00022705"/>
    </source>
</evidence>
<dbReference type="PANTHER" id="PTHR11669">
    <property type="entry name" value="REPLICATION FACTOR C / DNA POLYMERASE III GAMMA-TAU SUBUNIT"/>
    <property type="match status" value="1"/>
</dbReference>
<sequence>MATLYRKYRPQNFKEVVGQNHIKLTLEQEVESGKIAHAYIFCGPRAVGKTTLARVLAKAVNCERIKAGEHEPCNKCSSCQDITIGRNMDIMEIDAASHTGVDNVRENIIASTRIFPSRSKYKVFIIDEVHMLSLSAFNALLKIIEEPPAYVLFILCTTEIHKVPTTIISRCQRFDFKRISLSDMTGKLSYIVKKENIKINKSILESIARQSEGYMRDAESLLGQIVSIGGREITQKEADLVIPRSDLAEVINLIEYLAKKDAAAGIGLVNKLVDEGVDLKVFLRDLIEILRKIILAKINPALAEKFGLELGENLEIKINEISHDLDIANLLIIIEQFINAKEKLKGSFIPQMPMEMAIIEISAAKKIKDIPGVKINPPATGFNGLNEKNNVPDREVSAPIAKFSQAGDMNNNIILAKWNEVLAKIKKYNHSLSFILRACEPQHISGNKISLAFKYKFHKDRLSDSKIKLLVERVLSEVYGTVMNIESVVDENIELAENNGKAEANGNTQIKSEEKGNKNTAIDNLLKNLGGRIIG</sequence>
<dbReference type="STRING" id="1805146.AUJ27_00375"/>
<dbReference type="InterPro" id="IPR050238">
    <property type="entry name" value="DNA_Rep/Repair_Clamp_Loader"/>
</dbReference>
<dbReference type="Gene3D" id="3.40.50.300">
    <property type="entry name" value="P-loop containing nucleotide triphosphate hydrolases"/>
    <property type="match status" value="1"/>
</dbReference>
<dbReference type="Proteomes" id="UP000183192">
    <property type="component" value="Unassembled WGS sequence"/>
</dbReference>
<proteinExistence type="inferred from homology"/>
<protein>
    <recommendedName>
        <fullName evidence="11">DNA polymerase III subunit gamma/tau</fullName>
        <ecNumber evidence="11">2.7.7.7</ecNumber>
    </recommendedName>
</protein>
<evidence type="ECO:0000256" key="8">
    <source>
        <dbReference type="ARBA" id="ARBA00022840"/>
    </source>
</evidence>
<dbReference type="Gene3D" id="1.10.8.60">
    <property type="match status" value="1"/>
</dbReference>
<feature type="domain" description="AAA+ ATPase" evidence="12">
    <location>
        <begin position="35"/>
        <end position="180"/>
    </location>
</feature>
<comment type="catalytic activity">
    <reaction evidence="10 11">
        <text>DNA(n) + a 2'-deoxyribonucleoside 5'-triphosphate = DNA(n+1) + diphosphate</text>
        <dbReference type="Rhea" id="RHEA:22508"/>
        <dbReference type="Rhea" id="RHEA-COMP:17339"/>
        <dbReference type="Rhea" id="RHEA-COMP:17340"/>
        <dbReference type="ChEBI" id="CHEBI:33019"/>
        <dbReference type="ChEBI" id="CHEBI:61560"/>
        <dbReference type="ChEBI" id="CHEBI:173112"/>
        <dbReference type="EC" id="2.7.7.7"/>
    </reaction>
</comment>
<dbReference type="GO" id="GO:0003677">
    <property type="term" value="F:DNA binding"/>
    <property type="evidence" value="ECO:0007669"/>
    <property type="project" value="InterPro"/>
</dbReference>
<dbReference type="GO" id="GO:0009360">
    <property type="term" value="C:DNA polymerase III complex"/>
    <property type="evidence" value="ECO:0007669"/>
    <property type="project" value="InterPro"/>
</dbReference>
<evidence type="ECO:0000256" key="5">
    <source>
        <dbReference type="ARBA" id="ARBA00022723"/>
    </source>
</evidence>
<keyword evidence="5" id="KW-0479">Metal-binding</keyword>
<keyword evidence="8 11" id="KW-0067">ATP-binding</keyword>
<dbReference type="InterPro" id="IPR012763">
    <property type="entry name" value="DNA_pol_III_sug/sutau_N"/>
</dbReference>
<accession>A0A1J4TCJ0</accession>
<comment type="function">
    <text evidence="11">DNA polymerase III is a complex, multichain enzyme responsible for most of the replicative synthesis in bacteria. This DNA polymerase also exhibits 3' to 5' exonuclease activity.</text>
</comment>
<dbReference type="GO" id="GO:0046872">
    <property type="term" value="F:metal ion binding"/>
    <property type="evidence" value="ECO:0007669"/>
    <property type="project" value="UniProtKB-KW"/>
</dbReference>
<evidence type="ECO:0000256" key="10">
    <source>
        <dbReference type="ARBA" id="ARBA00049244"/>
    </source>
</evidence>
<keyword evidence="6 11" id="KW-0547">Nucleotide-binding</keyword>
<dbReference type="InterPro" id="IPR045085">
    <property type="entry name" value="HLD_clamp_pol_III_gamma_tau"/>
</dbReference>
<gene>
    <name evidence="11" type="primary">dnaX</name>
    <name evidence="13" type="ORF">AUJ27_00375</name>
</gene>
<dbReference type="InterPro" id="IPR027417">
    <property type="entry name" value="P-loop_NTPase"/>
</dbReference>
<dbReference type="EMBL" id="MNUU01000005">
    <property type="protein sequence ID" value="OIO08627.1"/>
    <property type="molecule type" value="Genomic_DNA"/>
</dbReference>
<keyword evidence="2 11" id="KW-0808">Transferase</keyword>
<comment type="similarity">
    <text evidence="1 11">Belongs to the DnaX/STICHEL family.</text>
</comment>
<dbReference type="NCBIfam" id="TIGR02397">
    <property type="entry name" value="dnaX_nterm"/>
    <property type="match status" value="1"/>
</dbReference>
<organism evidence="13 14">
    <name type="scientific">Candidatus Falkowbacteria bacterium CG1_02_37_44</name>
    <dbReference type="NCBI Taxonomy" id="1805146"/>
    <lineage>
        <taxon>Bacteria</taxon>
        <taxon>Candidatus Falkowiibacteriota</taxon>
    </lineage>
</organism>
<evidence type="ECO:0000256" key="1">
    <source>
        <dbReference type="ARBA" id="ARBA00006360"/>
    </source>
</evidence>
<evidence type="ECO:0000256" key="3">
    <source>
        <dbReference type="ARBA" id="ARBA00022695"/>
    </source>
</evidence>
<dbReference type="GO" id="GO:0003887">
    <property type="term" value="F:DNA-directed DNA polymerase activity"/>
    <property type="evidence" value="ECO:0007669"/>
    <property type="project" value="UniProtKB-KW"/>
</dbReference>
<name>A0A1J4TCJ0_9BACT</name>
<dbReference type="EC" id="2.7.7.7" evidence="11"/>
<comment type="caution">
    <text evidence="13">The sequence shown here is derived from an EMBL/GenBank/DDBJ whole genome shotgun (WGS) entry which is preliminary data.</text>
</comment>
<dbReference type="Pfam" id="PF12169">
    <property type="entry name" value="DNA_pol3_gamma3"/>
    <property type="match status" value="1"/>
</dbReference>
<dbReference type="InterPro" id="IPR022754">
    <property type="entry name" value="DNA_pol_III_gamma-3"/>
</dbReference>
<reference evidence="13 14" key="1">
    <citation type="journal article" date="2016" name="Environ. Microbiol.">
        <title>Genomic resolution of a cold subsurface aquifer community provides metabolic insights for novel microbes adapted to high CO concentrations.</title>
        <authorList>
            <person name="Probst A.J."/>
            <person name="Castelle C.J."/>
            <person name="Singh A."/>
            <person name="Brown C.T."/>
            <person name="Anantharaman K."/>
            <person name="Sharon I."/>
            <person name="Hug L.A."/>
            <person name="Burstein D."/>
            <person name="Emerson J.B."/>
            <person name="Thomas B.C."/>
            <person name="Banfield J.F."/>
        </authorList>
    </citation>
    <scope>NUCLEOTIDE SEQUENCE [LARGE SCALE GENOMIC DNA]</scope>
    <source>
        <strain evidence="13">CG1_02_37_44</strain>
    </source>
</reference>
<dbReference type="CDD" id="cd00009">
    <property type="entry name" value="AAA"/>
    <property type="match status" value="1"/>
</dbReference>
<dbReference type="SMART" id="SM00382">
    <property type="entry name" value="AAA"/>
    <property type="match status" value="1"/>
</dbReference>
<dbReference type="AlphaFoldDB" id="A0A1J4TCJ0"/>